<gene>
    <name evidence="3" type="ORF">B0H41_001059</name>
</gene>
<evidence type="ECO:0000313" key="3">
    <source>
        <dbReference type="EMBL" id="NRT87380.1"/>
    </source>
</evidence>
<dbReference type="EMBL" id="JABSWW010000001">
    <property type="protein sequence ID" value="NRT87380.1"/>
    <property type="molecule type" value="Genomic_DNA"/>
</dbReference>
<dbReference type="InterPro" id="IPR003680">
    <property type="entry name" value="Flavodoxin_fold"/>
</dbReference>
<dbReference type="PANTHER" id="PTHR47307:SF1">
    <property type="entry name" value="GLUTATHIONE-REGULATED POTASSIUM-EFFLUX SYSTEM ANCILLARY PROTEIN KEFG"/>
    <property type="match status" value="1"/>
</dbReference>
<dbReference type="GO" id="GO:0010181">
    <property type="term" value="F:FMN binding"/>
    <property type="evidence" value="ECO:0007669"/>
    <property type="project" value="TreeGrafter"/>
</dbReference>
<reference evidence="3" key="2">
    <citation type="journal article" date="2022" name="Nat. Biotechnol.">
        <title>Carbon-negative production of acetone and isopropanol by gas fermentation at industrial pilot scale.</title>
        <authorList>
            <person name="Liew F.E."/>
            <person name="Nogle R."/>
            <person name="Abdalla T."/>
            <person name="Rasor B.J."/>
            <person name="Canter C."/>
            <person name="Jensen R.O."/>
            <person name="Wang L."/>
            <person name="Strutz J."/>
            <person name="Chirania P."/>
            <person name="De Tissera S."/>
            <person name="Mueller A.P."/>
            <person name="Ruan Z."/>
            <person name="Gao A."/>
            <person name="Tran L."/>
            <person name="Engle N.L."/>
            <person name="Bromley J.C."/>
            <person name="Daniell J."/>
            <person name="Conrado R."/>
            <person name="Tschaplinski T.J."/>
            <person name="Giannone R.J."/>
            <person name="Hettich R.L."/>
            <person name="Karim A.S."/>
            <person name="Simpson S.D."/>
            <person name="Brown S.D."/>
            <person name="Leang C."/>
            <person name="Jewett M.C."/>
            <person name="Kopke M."/>
        </authorList>
    </citation>
    <scope>NUCLEOTIDE SEQUENCE</scope>
    <source>
        <strain evidence="3">DJ080</strain>
    </source>
</reference>
<dbReference type="InterPro" id="IPR046980">
    <property type="entry name" value="KefG/KefF"/>
</dbReference>
<dbReference type="Gene3D" id="3.40.50.360">
    <property type="match status" value="1"/>
</dbReference>
<dbReference type="PANTHER" id="PTHR47307">
    <property type="entry name" value="GLUTATHIONE-REGULATED POTASSIUM-EFFLUX SYSTEM ANCILLARY PROTEIN KEFG"/>
    <property type="match status" value="1"/>
</dbReference>
<evidence type="ECO:0000313" key="4">
    <source>
        <dbReference type="Proteomes" id="UP001193748"/>
    </source>
</evidence>
<dbReference type="Proteomes" id="UP001193748">
    <property type="component" value="Unassembled WGS sequence"/>
</dbReference>
<sequence>MKTLVILAHPDIESSKVNKVWKRESLKYPDEITIHELYKEYPDWNIDVLNESNIVCVHFISSFKY</sequence>
<evidence type="ECO:0000259" key="2">
    <source>
        <dbReference type="Pfam" id="PF02525"/>
    </source>
</evidence>
<feature type="domain" description="Flavodoxin-like fold" evidence="2">
    <location>
        <begin position="1"/>
        <end position="50"/>
    </location>
</feature>
<keyword evidence="1" id="KW-0560">Oxidoreductase</keyword>
<organism evidence="3 4">
    <name type="scientific">Clostridium beijerinckii</name>
    <name type="common">Clostridium MP</name>
    <dbReference type="NCBI Taxonomy" id="1520"/>
    <lineage>
        <taxon>Bacteria</taxon>
        <taxon>Bacillati</taxon>
        <taxon>Bacillota</taxon>
        <taxon>Clostridia</taxon>
        <taxon>Eubacteriales</taxon>
        <taxon>Clostridiaceae</taxon>
        <taxon>Clostridium</taxon>
    </lineage>
</organism>
<accession>A0AAX0AWI4</accession>
<protein>
    <submittedName>
        <fullName evidence="3">NADPH-quinone reductase</fullName>
    </submittedName>
</protein>
<comment type="caution">
    <text evidence="3">The sequence shown here is derived from an EMBL/GenBank/DDBJ whole genome shotgun (WGS) entry which is preliminary data.</text>
</comment>
<dbReference type="AlphaFoldDB" id="A0AAX0AWI4"/>
<dbReference type="Pfam" id="PF02525">
    <property type="entry name" value="Flavodoxin_2"/>
    <property type="match status" value="1"/>
</dbReference>
<dbReference type="GO" id="GO:0003955">
    <property type="term" value="F:NAD(P)H dehydrogenase (quinone) activity"/>
    <property type="evidence" value="ECO:0007669"/>
    <property type="project" value="TreeGrafter"/>
</dbReference>
<dbReference type="SUPFAM" id="SSF52218">
    <property type="entry name" value="Flavoproteins"/>
    <property type="match status" value="1"/>
</dbReference>
<reference evidence="3" key="1">
    <citation type="submission" date="2020-05" db="EMBL/GenBank/DDBJ databases">
        <authorList>
            <person name="Brown S."/>
            <person name="Huntemann M."/>
            <person name="Clum A."/>
            <person name="Spunde A."/>
            <person name="Palaniappan K."/>
            <person name="Ritter S."/>
            <person name="Mikhailova N."/>
            <person name="Chen I.-M."/>
            <person name="Stamatis D."/>
            <person name="Reddy T."/>
            <person name="O'Malley R."/>
            <person name="Daum C."/>
            <person name="Shapiro N."/>
            <person name="Ivanova N."/>
            <person name="Kyrpides N."/>
            <person name="Woyke T."/>
        </authorList>
    </citation>
    <scope>NUCLEOTIDE SEQUENCE</scope>
    <source>
        <strain evidence="3">DJ080</strain>
    </source>
</reference>
<dbReference type="GO" id="GO:0009055">
    <property type="term" value="F:electron transfer activity"/>
    <property type="evidence" value="ECO:0007669"/>
    <property type="project" value="TreeGrafter"/>
</dbReference>
<dbReference type="InterPro" id="IPR029039">
    <property type="entry name" value="Flavoprotein-like_sf"/>
</dbReference>
<dbReference type="RefSeq" id="WP_173710380.1">
    <property type="nucleotide sequence ID" value="NZ_JABSWW010000001.1"/>
</dbReference>
<name>A0AAX0AWI4_CLOBE</name>
<evidence type="ECO:0000256" key="1">
    <source>
        <dbReference type="ARBA" id="ARBA00023002"/>
    </source>
</evidence>
<proteinExistence type="predicted"/>